<feature type="transmembrane region" description="Helical" evidence="2">
    <location>
        <begin position="188"/>
        <end position="212"/>
    </location>
</feature>
<keyword evidence="4" id="KW-1185">Reference proteome</keyword>
<dbReference type="OrthoDB" id="28755at2759"/>
<proteinExistence type="predicted"/>
<feature type="transmembrane region" description="Helical" evidence="2">
    <location>
        <begin position="109"/>
        <end position="131"/>
    </location>
</feature>
<sequence>MQDAGWRPQIREAKGGKEDEEILLADRRSSESDTLEGSRSRSRSVSSRHGDDLEKEGEEDEDDGESLGGEGEEGQQRGLSRSTKGTIWVVLMTMSTLLGRRILRGGFPYPFYFVLLTQLIAWILVAFIALLGLLKRLSTKTIKQEASEGYSWFATIFIVSRTLLASSIAGVSALCGALALLHTPNLPVLAMLPIVTYVFDSFLFRLAYVLRLFPRDQSTSARKAYKVVFVLALSIPPIAFDYRLNIRSLVVALAGFALLSLSKVIAKAGPKFEANGSGSRWDTPLNFYLLQGIVPIVISWMAASKYENVVGAHHAFSTWSWGYALLSLAPGVLLQQLFVASMNSAHPFVSEVHVGGALEEPTERGTDAIASTLQAGFWTVIIGVLGQEKNFLDWIQVLAFTFIYIICVGPRHIGYYPPRLLNLVSRIFRRRQLPVHAEPWQFAFFLATTTAVFAIVISCNVMFWVDTVAYNRNLKTWLDPKNLNLDTMYRPPKLRSFDIIIAHSENDPVSTITELIETFTTHHLIRYFNPRVTIYSKDAAFNLSNPSAESLKGTFEGDVSITTLHNSGGVAATFLHHILFSWTFMPVQTIFLSTSTVTPFTLPLIKNRVSDYFTPMGFPLPDAVPKSGFLNLGESETCYCGKCFDSLGWEDTFHLVPSMWSAARPGTNTCDSVLLTYGNNFVASAARIKGTKKDVWQMLYDGLVDRNLANAWAHKKEKMPVVLEGEEGRGRFAKGAVYGEGDSLEKPYLGLTVERLWGVLLQCSTPDVAWGCPSLEVGWRIGGRREDCGCIE</sequence>
<organism evidence="3 4">
    <name type="scientific">Cadophora malorum</name>
    <dbReference type="NCBI Taxonomy" id="108018"/>
    <lineage>
        <taxon>Eukaryota</taxon>
        <taxon>Fungi</taxon>
        <taxon>Dikarya</taxon>
        <taxon>Ascomycota</taxon>
        <taxon>Pezizomycotina</taxon>
        <taxon>Leotiomycetes</taxon>
        <taxon>Helotiales</taxon>
        <taxon>Ploettnerulaceae</taxon>
        <taxon>Cadophora</taxon>
    </lineage>
</organism>
<evidence type="ECO:0000313" key="3">
    <source>
        <dbReference type="EMBL" id="KAG4413818.1"/>
    </source>
</evidence>
<feature type="transmembrane region" description="Helical" evidence="2">
    <location>
        <begin position="85"/>
        <end position="103"/>
    </location>
</feature>
<dbReference type="PANTHER" id="PTHR37490:SF1">
    <property type="entry name" value="GLYCOSYLTRANSFERASE 2-LIKE DOMAIN-CONTAINING PROTEIN"/>
    <property type="match status" value="1"/>
</dbReference>
<feature type="compositionally biased region" description="Acidic residues" evidence="1">
    <location>
        <begin position="53"/>
        <end position="73"/>
    </location>
</feature>
<name>A0A8H7W677_9HELO</name>
<evidence type="ECO:0000256" key="1">
    <source>
        <dbReference type="SAM" id="MobiDB-lite"/>
    </source>
</evidence>
<keyword evidence="2" id="KW-0472">Membrane</keyword>
<feature type="transmembrane region" description="Helical" evidence="2">
    <location>
        <begin position="224"/>
        <end position="240"/>
    </location>
</feature>
<evidence type="ECO:0000313" key="4">
    <source>
        <dbReference type="Proteomes" id="UP000664132"/>
    </source>
</evidence>
<protein>
    <submittedName>
        <fullName evidence="3">Uncharacterized protein</fullName>
    </submittedName>
</protein>
<feature type="transmembrane region" description="Helical" evidence="2">
    <location>
        <begin position="323"/>
        <end position="340"/>
    </location>
</feature>
<feature type="transmembrane region" description="Helical" evidence="2">
    <location>
        <begin position="442"/>
        <end position="465"/>
    </location>
</feature>
<reference evidence="3" key="1">
    <citation type="submission" date="2021-02" db="EMBL/GenBank/DDBJ databases">
        <title>Genome sequence Cadophora malorum strain M34.</title>
        <authorList>
            <person name="Stefanovic E."/>
            <person name="Vu D."/>
            <person name="Scully C."/>
            <person name="Dijksterhuis J."/>
            <person name="Roader J."/>
            <person name="Houbraken J."/>
        </authorList>
    </citation>
    <scope>NUCLEOTIDE SEQUENCE</scope>
    <source>
        <strain evidence="3">M34</strain>
    </source>
</reference>
<feature type="transmembrane region" description="Helical" evidence="2">
    <location>
        <begin position="391"/>
        <end position="413"/>
    </location>
</feature>
<dbReference type="AlphaFoldDB" id="A0A8H7W677"/>
<gene>
    <name evidence="3" type="ORF">IFR04_013043</name>
</gene>
<evidence type="ECO:0000256" key="2">
    <source>
        <dbReference type="SAM" id="Phobius"/>
    </source>
</evidence>
<feature type="compositionally biased region" description="Basic and acidic residues" evidence="1">
    <location>
        <begin position="24"/>
        <end position="39"/>
    </location>
</feature>
<feature type="transmembrane region" description="Helical" evidence="2">
    <location>
        <begin position="152"/>
        <end position="182"/>
    </location>
</feature>
<accession>A0A8H7W677</accession>
<feature type="region of interest" description="Disordered" evidence="1">
    <location>
        <begin position="1"/>
        <end position="80"/>
    </location>
</feature>
<keyword evidence="2" id="KW-0812">Transmembrane</keyword>
<feature type="transmembrane region" description="Helical" evidence="2">
    <location>
        <begin position="246"/>
        <end position="265"/>
    </location>
</feature>
<feature type="transmembrane region" description="Helical" evidence="2">
    <location>
        <begin position="285"/>
        <end position="303"/>
    </location>
</feature>
<keyword evidence="2" id="KW-1133">Transmembrane helix</keyword>
<dbReference type="Proteomes" id="UP000664132">
    <property type="component" value="Unassembled WGS sequence"/>
</dbReference>
<dbReference type="PANTHER" id="PTHR37490">
    <property type="entry name" value="EXPRESSED PROTEIN"/>
    <property type="match status" value="1"/>
</dbReference>
<comment type="caution">
    <text evidence="3">The sequence shown here is derived from an EMBL/GenBank/DDBJ whole genome shotgun (WGS) entry which is preliminary data.</text>
</comment>
<dbReference type="EMBL" id="JAFJYH010000294">
    <property type="protein sequence ID" value="KAG4413818.1"/>
    <property type="molecule type" value="Genomic_DNA"/>
</dbReference>